<evidence type="ECO:0000256" key="6">
    <source>
        <dbReference type="ARBA" id="ARBA00023077"/>
    </source>
</evidence>
<evidence type="ECO:0000256" key="2">
    <source>
        <dbReference type="ARBA" id="ARBA00009810"/>
    </source>
</evidence>
<dbReference type="CDD" id="cd01347">
    <property type="entry name" value="ligand_gated_channel"/>
    <property type="match status" value="1"/>
</dbReference>
<dbReference type="GO" id="GO:0009279">
    <property type="term" value="C:cell outer membrane"/>
    <property type="evidence" value="ECO:0007669"/>
    <property type="project" value="UniProtKB-SubCell"/>
</dbReference>
<comment type="caution">
    <text evidence="14">The sequence shown here is derived from an EMBL/GenBank/DDBJ whole genome shotgun (WGS) entry which is preliminary data.</text>
</comment>
<evidence type="ECO:0000259" key="12">
    <source>
        <dbReference type="Pfam" id="PF00593"/>
    </source>
</evidence>
<keyword evidence="8 14" id="KW-0675">Receptor</keyword>
<evidence type="ECO:0000256" key="7">
    <source>
        <dbReference type="ARBA" id="ARBA00023136"/>
    </source>
</evidence>
<evidence type="ECO:0000313" key="15">
    <source>
        <dbReference type="Proteomes" id="UP000252147"/>
    </source>
</evidence>
<evidence type="ECO:0000313" key="14">
    <source>
        <dbReference type="EMBL" id="RCL38109.1"/>
    </source>
</evidence>
<keyword evidence="6 11" id="KW-0798">TonB box</keyword>
<keyword evidence="3 10" id="KW-0813">Transport</keyword>
<organism evidence="14 15">
    <name type="scientific">SAR86 cluster bacterium</name>
    <dbReference type="NCBI Taxonomy" id="2030880"/>
    <lineage>
        <taxon>Bacteria</taxon>
        <taxon>Pseudomonadati</taxon>
        <taxon>Pseudomonadota</taxon>
        <taxon>Gammaproteobacteria</taxon>
        <taxon>SAR86 cluster</taxon>
    </lineage>
</organism>
<dbReference type="Pfam" id="PF07715">
    <property type="entry name" value="Plug"/>
    <property type="match status" value="1"/>
</dbReference>
<evidence type="ECO:0000256" key="10">
    <source>
        <dbReference type="PROSITE-ProRule" id="PRU01360"/>
    </source>
</evidence>
<dbReference type="InterPro" id="IPR010105">
    <property type="entry name" value="TonB_sidphr_rcpt"/>
</dbReference>
<dbReference type="Pfam" id="PF00593">
    <property type="entry name" value="TonB_dep_Rec_b-barrel"/>
    <property type="match status" value="1"/>
</dbReference>
<dbReference type="PROSITE" id="PS52016">
    <property type="entry name" value="TONB_DEPENDENT_REC_3"/>
    <property type="match status" value="1"/>
</dbReference>
<dbReference type="InterPro" id="IPR039426">
    <property type="entry name" value="TonB-dep_rcpt-like"/>
</dbReference>
<keyword evidence="9 10" id="KW-0998">Cell outer membrane</keyword>
<dbReference type="InterPro" id="IPR012910">
    <property type="entry name" value="Plug_dom"/>
</dbReference>
<evidence type="ECO:0000256" key="11">
    <source>
        <dbReference type="RuleBase" id="RU003357"/>
    </source>
</evidence>
<comment type="subcellular location">
    <subcellularLocation>
        <location evidence="1 10">Cell outer membrane</location>
        <topology evidence="1 10">Multi-pass membrane protein</topology>
    </subcellularLocation>
</comment>
<dbReference type="EMBL" id="QOPD01000005">
    <property type="protein sequence ID" value="RCL38109.1"/>
    <property type="molecule type" value="Genomic_DNA"/>
</dbReference>
<accession>A0A368BLA8</accession>
<dbReference type="Gene3D" id="2.170.130.10">
    <property type="entry name" value="TonB-dependent receptor, plug domain"/>
    <property type="match status" value="1"/>
</dbReference>
<dbReference type="InterPro" id="IPR037066">
    <property type="entry name" value="Plug_dom_sf"/>
</dbReference>
<gene>
    <name evidence="14" type="ORF">DBW97_03500</name>
</gene>
<feature type="domain" description="TonB-dependent receptor plug" evidence="13">
    <location>
        <begin position="52"/>
        <end position="147"/>
    </location>
</feature>
<dbReference type="Proteomes" id="UP000252147">
    <property type="component" value="Unassembled WGS sequence"/>
</dbReference>
<keyword evidence="7 10" id="KW-0472">Membrane</keyword>
<dbReference type="GO" id="GO:0038023">
    <property type="term" value="F:signaling receptor activity"/>
    <property type="evidence" value="ECO:0007669"/>
    <property type="project" value="InterPro"/>
</dbReference>
<dbReference type="Gene3D" id="2.40.170.20">
    <property type="entry name" value="TonB-dependent receptor, beta-barrel domain"/>
    <property type="match status" value="1"/>
</dbReference>
<comment type="similarity">
    <text evidence="2 10 11">Belongs to the TonB-dependent receptor family.</text>
</comment>
<evidence type="ECO:0000259" key="13">
    <source>
        <dbReference type="Pfam" id="PF07715"/>
    </source>
</evidence>
<dbReference type="NCBIfam" id="TIGR01783">
    <property type="entry name" value="TonB-siderophor"/>
    <property type="match status" value="1"/>
</dbReference>
<dbReference type="GO" id="GO:0015344">
    <property type="term" value="F:siderophore uptake transmembrane transporter activity"/>
    <property type="evidence" value="ECO:0007669"/>
    <property type="project" value="TreeGrafter"/>
</dbReference>
<evidence type="ECO:0000256" key="4">
    <source>
        <dbReference type="ARBA" id="ARBA00022452"/>
    </source>
</evidence>
<keyword evidence="4 10" id="KW-1134">Transmembrane beta strand</keyword>
<protein>
    <submittedName>
        <fullName evidence="14">TonB-dependent siderophore receptor</fullName>
    </submittedName>
</protein>
<dbReference type="InterPro" id="IPR000531">
    <property type="entry name" value="Beta-barrel_TonB"/>
</dbReference>
<dbReference type="InterPro" id="IPR036942">
    <property type="entry name" value="Beta-barrel_TonB_sf"/>
</dbReference>
<reference evidence="14 15" key="1">
    <citation type="journal article" date="2018" name="Microbiome">
        <title>Fine metagenomic profile of the Mediterranean stratified and mixed water columns revealed by assembly and recruitment.</title>
        <authorList>
            <person name="Haro-Moreno J.M."/>
            <person name="Lopez-Perez M."/>
            <person name="De La Torre J.R."/>
            <person name="Picazo A."/>
            <person name="Camacho A."/>
            <person name="Rodriguez-Valera F."/>
        </authorList>
    </citation>
    <scope>NUCLEOTIDE SEQUENCE [LARGE SCALE GENOMIC DNA]</scope>
    <source>
        <strain evidence="14">MED-G83</strain>
    </source>
</reference>
<dbReference type="SUPFAM" id="SSF56935">
    <property type="entry name" value="Porins"/>
    <property type="match status" value="1"/>
</dbReference>
<keyword evidence="5 10" id="KW-0812">Transmembrane</keyword>
<evidence type="ECO:0000256" key="3">
    <source>
        <dbReference type="ARBA" id="ARBA00022448"/>
    </source>
</evidence>
<feature type="domain" description="TonB-dependent receptor-like beta-barrel" evidence="12">
    <location>
        <begin position="221"/>
        <end position="656"/>
    </location>
</feature>
<evidence type="ECO:0000256" key="8">
    <source>
        <dbReference type="ARBA" id="ARBA00023170"/>
    </source>
</evidence>
<proteinExistence type="inferred from homology"/>
<dbReference type="AlphaFoldDB" id="A0A368BLA8"/>
<sequence>MNLYNKLKIIFLLTIINFVCGENESALEELVVKGKVLYQDQVSALKTPVPILNVPQTVSIITDEEILKKGFNNIEDIIRFVPGVTSSQGEGHRDAIVIRGIRSTADFYQDGIRDDVQYFRSLYNVDQLEILRGPNALLFGRGGTGGIVNRVTKKAVTSENFTRMNLGFNTFGATDLAIDSNHILSINSGLRINLHTDQLENHRDYFFGNRMGINPSLTLIIDSELTLNLSYEYINHERFIDRGIPTLNGRPDTNLRDTVFGNPDFNYHTVEAAIYRVQASYQMSDTFKANFNLTANNFDKVYQNIYPSDYDGSLVLMDGYLDPTKRDNLIFSGNLINEISSGKVIHTLLYGIEYIQTTNENSRLDAYWSATQDDTDLFFIATPIDFSINGGGIDTYLSYLAPNSKTHSKITVSSFYLQDQIDLSERWKFIVGARLDQFDISVDDLINNTSEKKNDNTISPRGGLIFKPQDNVSMYLSYSESFLPRSGEQYKKLNSSAARLDPDVFESKEIGIKILFNNQLNLTAAYFNSEQIRAARDNISGETFNIRGLSVDGYELEVKGDIGQKFSYVIASYSSLNGKTQTGGTPREIPEFTFSANAQYQLTNKFNLGFGYLSQGESLIIDDNENLTLPQYSRLDLSGSYNISDRLTLRLHLDNVLDELYFPHAHAVHQVSVGEPFNARIVFSYYF</sequence>
<evidence type="ECO:0000256" key="9">
    <source>
        <dbReference type="ARBA" id="ARBA00023237"/>
    </source>
</evidence>
<name>A0A368BLA8_9GAMM</name>
<dbReference type="PANTHER" id="PTHR32552:SF83">
    <property type="entry name" value="BLR3904 PROTEIN"/>
    <property type="match status" value="1"/>
</dbReference>
<dbReference type="PANTHER" id="PTHR32552">
    <property type="entry name" value="FERRICHROME IRON RECEPTOR-RELATED"/>
    <property type="match status" value="1"/>
</dbReference>
<evidence type="ECO:0000256" key="1">
    <source>
        <dbReference type="ARBA" id="ARBA00004571"/>
    </source>
</evidence>
<dbReference type="GO" id="GO:0015891">
    <property type="term" value="P:siderophore transport"/>
    <property type="evidence" value="ECO:0007669"/>
    <property type="project" value="InterPro"/>
</dbReference>
<evidence type="ECO:0000256" key="5">
    <source>
        <dbReference type="ARBA" id="ARBA00022692"/>
    </source>
</evidence>